<reference evidence="7 8" key="1">
    <citation type="submission" date="2024-04" db="EMBL/GenBank/DDBJ databases">
        <title>Novel species of the genus Ideonella isolated from streams.</title>
        <authorList>
            <person name="Lu H."/>
        </authorList>
    </citation>
    <scope>NUCLEOTIDE SEQUENCE [LARGE SCALE GENOMIC DNA]</scope>
    <source>
        <strain evidence="7 8">BYS139W</strain>
    </source>
</reference>
<dbReference type="PROSITE" id="PS01039">
    <property type="entry name" value="SBP_BACTERIAL_3"/>
    <property type="match status" value="1"/>
</dbReference>
<dbReference type="PANTHER" id="PTHR35936">
    <property type="entry name" value="MEMBRANE-BOUND LYTIC MUREIN TRANSGLYCOSYLASE F"/>
    <property type="match status" value="1"/>
</dbReference>
<dbReference type="Proteomes" id="UP001368500">
    <property type="component" value="Unassembled WGS sequence"/>
</dbReference>
<name>A0ABU9B6I6_9BURK</name>
<dbReference type="SMART" id="SM00062">
    <property type="entry name" value="PBPb"/>
    <property type="match status" value="1"/>
</dbReference>
<keyword evidence="8" id="KW-1185">Reference proteome</keyword>
<feature type="chain" id="PRO_5047142425" evidence="5">
    <location>
        <begin position="27"/>
        <end position="259"/>
    </location>
</feature>
<dbReference type="InterPro" id="IPR001638">
    <property type="entry name" value="Solute-binding_3/MltF_N"/>
</dbReference>
<dbReference type="Gene3D" id="3.40.190.10">
    <property type="entry name" value="Periplasmic binding protein-like II"/>
    <property type="match status" value="2"/>
</dbReference>
<feature type="domain" description="Solute-binding protein family 3/N-terminal" evidence="6">
    <location>
        <begin position="37"/>
        <end position="254"/>
    </location>
</feature>
<dbReference type="RefSeq" id="WP_341373268.1">
    <property type="nucleotide sequence ID" value="NZ_JBBUTF010000004.1"/>
</dbReference>
<protein>
    <submittedName>
        <fullName evidence="7">ABC transporter substrate-binding protein</fullName>
    </submittedName>
</protein>
<evidence type="ECO:0000256" key="5">
    <source>
        <dbReference type="SAM" id="SignalP"/>
    </source>
</evidence>
<comment type="caution">
    <text evidence="7">The sequence shown here is derived from an EMBL/GenBank/DDBJ whole genome shotgun (WGS) entry which is preliminary data.</text>
</comment>
<accession>A0ABU9B6I6</accession>
<sequence length="259" mass="27386">MKTVPLLKSAALAVAATLAFVSAAQARTVEAIKKDGKIVIATEGQFAPFNFYQGKQLTGFEVEVAEAIAARMGLKVEWKAMGFDALLAGLKGDRWDMVIASHGITEERAKAVTFADPHYCTGGVVVSKGGALKSAADLKDKVVSVQTGTTYLENVKKVAGVKQVKNFPQDTDARAALASGRVDAWVSDKFVALEALGKNPGDGLKIGDFLFVERIASAVAKGNTGLAGEINKALAAIQADGSYARISEKYFKQDIRCAK</sequence>
<dbReference type="SUPFAM" id="SSF53850">
    <property type="entry name" value="Periplasmic binding protein-like II"/>
    <property type="match status" value="1"/>
</dbReference>
<organism evidence="7 8">
    <name type="scientific">Pseudaquabacterium rugosum</name>
    <dbReference type="NCBI Taxonomy" id="2984194"/>
    <lineage>
        <taxon>Bacteria</taxon>
        <taxon>Pseudomonadati</taxon>
        <taxon>Pseudomonadota</taxon>
        <taxon>Betaproteobacteria</taxon>
        <taxon>Burkholderiales</taxon>
        <taxon>Sphaerotilaceae</taxon>
        <taxon>Pseudaquabacterium</taxon>
    </lineage>
</organism>
<evidence type="ECO:0000313" key="8">
    <source>
        <dbReference type="Proteomes" id="UP001368500"/>
    </source>
</evidence>
<feature type="signal peptide" evidence="5">
    <location>
        <begin position="1"/>
        <end position="26"/>
    </location>
</feature>
<comment type="subcellular location">
    <subcellularLocation>
        <location evidence="1">Cell envelope</location>
    </subcellularLocation>
</comment>
<evidence type="ECO:0000256" key="4">
    <source>
        <dbReference type="RuleBase" id="RU003744"/>
    </source>
</evidence>
<evidence type="ECO:0000256" key="2">
    <source>
        <dbReference type="ARBA" id="ARBA00010333"/>
    </source>
</evidence>
<proteinExistence type="inferred from homology"/>
<evidence type="ECO:0000313" key="7">
    <source>
        <dbReference type="EMBL" id="MEK8025495.1"/>
    </source>
</evidence>
<gene>
    <name evidence="7" type="ORF">AACH11_05925</name>
</gene>
<dbReference type="CDD" id="cd13530">
    <property type="entry name" value="PBP2_peptides_like"/>
    <property type="match status" value="1"/>
</dbReference>
<keyword evidence="3 5" id="KW-0732">Signal</keyword>
<evidence type="ECO:0000256" key="3">
    <source>
        <dbReference type="ARBA" id="ARBA00022729"/>
    </source>
</evidence>
<evidence type="ECO:0000259" key="6">
    <source>
        <dbReference type="SMART" id="SM00062"/>
    </source>
</evidence>
<evidence type="ECO:0000256" key="1">
    <source>
        <dbReference type="ARBA" id="ARBA00004196"/>
    </source>
</evidence>
<dbReference type="PANTHER" id="PTHR35936:SF19">
    <property type="entry name" value="AMINO-ACID-BINDING PROTEIN YXEM-RELATED"/>
    <property type="match status" value="1"/>
</dbReference>
<dbReference type="Pfam" id="PF00497">
    <property type="entry name" value="SBP_bac_3"/>
    <property type="match status" value="1"/>
</dbReference>
<comment type="similarity">
    <text evidence="2 4">Belongs to the bacterial solute-binding protein 3 family.</text>
</comment>
<dbReference type="InterPro" id="IPR018313">
    <property type="entry name" value="SBP_3_CS"/>
</dbReference>
<dbReference type="EMBL" id="JBBUTF010000004">
    <property type="protein sequence ID" value="MEK8025495.1"/>
    <property type="molecule type" value="Genomic_DNA"/>
</dbReference>